<name>W4M5J3_9BACT</name>
<gene>
    <name evidence="1" type="ORF">ETSY2_22740</name>
</gene>
<proteinExistence type="predicted"/>
<dbReference type="Proteomes" id="UP000019140">
    <property type="component" value="Unassembled WGS sequence"/>
</dbReference>
<comment type="caution">
    <text evidence="1">The sequence shown here is derived from an EMBL/GenBank/DDBJ whole genome shotgun (WGS) entry which is preliminary data.</text>
</comment>
<evidence type="ECO:0000313" key="1">
    <source>
        <dbReference type="EMBL" id="ETX05470.1"/>
    </source>
</evidence>
<evidence type="ECO:0000313" key="2">
    <source>
        <dbReference type="Proteomes" id="UP000019140"/>
    </source>
</evidence>
<protein>
    <submittedName>
        <fullName evidence="1">Uncharacterized protein</fullName>
    </submittedName>
</protein>
<organism evidence="1 2">
    <name type="scientific">Candidatus Entotheonella gemina</name>
    <dbReference type="NCBI Taxonomy" id="1429439"/>
    <lineage>
        <taxon>Bacteria</taxon>
        <taxon>Pseudomonadati</taxon>
        <taxon>Nitrospinota/Tectimicrobiota group</taxon>
        <taxon>Candidatus Tectimicrobiota</taxon>
        <taxon>Candidatus Entotheonellia</taxon>
        <taxon>Candidatus Entotheonellales</taxon>
        <taxon>Candidatus Entotheonellaceae</taxon>
        <taxon>Candidatus Entotheonella</taxon>
    </lineage>
</organism>
<accession>W4M5J3</accession>
<dbReference type="HOGENOM" id="CLU_2551988_0_0_7"/>
<keyword evidence="2" id="KW-1185">Reference proteome</keyword>
<sequence length="82" mass="8861">MTNNTPDQAQQLVDQLTPVDQVRLLAYVANRVAQVFPSSSIAADGLEAVDVWERFFELGEGLAAADTPEGETLTAAVLAMRR</sequence>
<dbReference type="AlphaFoldDB" id="W4M5J3"/>
<dbReference type="EMBL" id="AZHX01000947">
    <property type="protein sequence ID" value="ETX05470.1"/>
    <property type="molecule type" value="Genomic_DNA"/>
</dbReference>
<reference evidence="1 2" key="1">
    <citation type="journal article" date="2014" name="Nature">
        <title>An environmental bacterial taxon with a large and distinct metabolic repertoire.</title>
        <authorList>
            <person name="Wilson M.C."/>
            <person name="Mori T."/>
            <person name="Ruckert C."/>
            <person name="Uria A.R."/>
            <person name="Helf M.J."/>
            <person name="Takada K."/>
            <person name="Gernert C."/>
            <person name="Steffens U.A."/>
            <person name="Heycke N."/>
            <person name="Schmitt S."/>
            <person name="Rinke C."/>
            <person name="Helfrich E.J."/>
            <person name="Brachmann A.O."/>
            <person name="Gurgui C."/>
            <person name="Wakimoto T."/>
            <person name="Kracht M."/>
            <person name="Crusemann M."/>
            <person name="Hentschel U."/>
            <person name="Abe I."/>
            <person name="Matsunaga S."/>
            <person name="Kalinowski J."/>
            <person name="Takeyama H."/>
            <person name="Piel J."/>
        </authorList>
    </citation>
    <scope>NUCLEOTIDE SEQUENCE [LARGE SCALE GENOMIC DNA]</scope>
    <source>
        <strain evidence="2">TSY2</strain>
    </source>
</reference>